<protein>
    <submittedName>
        <fullName evidence="1">Uncharacterized protein</fullName>
    </submittedName>
</protein>
<sequence>MLVTLLDVNASRVQEQDFDLGARFDLLAQGSVWVVLAQQVQRQARYADVPGTVEQAVWRQLVLELRPGRVDGHHVLGLAGRAEGMAA</sequence>
<evidence type="ECO:0000313" key="1">
    <source>
        <dbReference type="EMBL" id="MBB4912489.1"/>
    </source>
</evidence>
<name>A0A7W7QFE4_9PSEU</name>
<accession>A0A7W7QFE4</accession>
<proteinExistence type="predicted"/>
<reference evidence="1 2" key="1">
    <citation type="submission" date="2020-08" db="EMBL/GenBank/DDBJ databases">
        <title>Genomic Encyclopedia of Type Strains, Phase III (KMG-III): the genomes of soil and plant-associated and newly described type strains.</title>
        <authorList>
            <person name="Whitman W."/>
        </authorList>
    </citation>
    <scope>NUCLEOTIDE SEQUENCE [LARGE SCALE GENOMIC DNA]</scope>
    <source>
        <strain evidence="1 2">CECT 8960</strain>
    </source>
</reference>
<dbReference type="Proteomes" id="UP000520767">
    <property type="component" value="Unassembled WGS sequence"/>
</dbReference>
<keyword evidence="2" id="KW-1185">Reference proteome</keyword>
<evidence type="ECO:0000313" key="2">
    <source>
        <dbReference type="Proteomes" id="UP000520767"/>
    </source>
</evidence>
<organism evidence="1 2">
    <name type="scientific">Actinophytocola algeriensis</name>
    <dbReference type="NCBI Taxonomy" id="1768010"/>
    <lineage>
        <taxon>Bacteria</taxon>
        <taxon>Bacillati</taxon>
        <taxon>Actinomycetota</taxon>
        <taxon>Actinomycetes</taxon>
        <taxon>Pseudonocardiales</taxon>
        <taxon>Pseudonocardiaceae</taxon>
    </lineage>
</organism>
<comment type="caution">
    <text evidence="1">The sequence shown here is derived from an EMBL/GenBank/DDBJ whole genome shotgun (WGS) entry which is preliminary data.</text>
</comment>
<dbReference type="EMBL" id="JACHJQ010000013">
    <property type="protein sequence ID" value="MBB4912489.1"/>
    <property type="molecule type" value="Genomic_DNA"/>
</dbReference>
<dbReference type="AlphaFoldDB" id="A0A7W7QFE4"/>
<gene>
    <name evidence="1" type="ORF">FHR82_008760</name>
</gene>